<dbReference type="Pfam" id="PF01409">
    <property type="entry name" value="tRNA-synt_2d"/>
    <property type="match status" value="1"/>
</dbReference>
<evidence type="ECO:0000256" key="12">
    <source>
        <dbReference type="ARBA" id="ARBA00049255"/>
    </source>
</evidence>
<evidence type="ECO:0000256" key="2">
    <source>
        <dbReference type="ARBA" id="ARBA00010207"/>
    </source>
</evidence>
<evidence type="ECO:0000256" key="10">
    <source>
        <dbReference type="ARBA" id="ARBA00022917"/>
    </source>
</evidence>
<feature type="binding site" evidence="13">
    <location>
        <position position="323"/>
    </location>
    <ligand>
        <name>Mg(2+)</name>
        <dbReference type="ChEBI" id="CHEBI:18420"/>
        <note>shared with beta subunit</note>
    </ligand>
</feature>
<feature type="domain" description="Aminoacyl-transfer RNA synthetases class-II family profile" evidence="15">
    <location>
        <begin position="184"/>
        <end position="415"/>
    </location>
</feature>
<evidence type="ECO:0000256" key="8">
    <source>
        <dbReference type="ARBA" id="ARBA00022840"/>
    </source>
</evidence>
<dbReference type="PATRIC" id="fig|1150469.3.peg.2272"/>
<gene>
    <name evidence="13 16" type="primary">pheS</name>
    <name evidence="16" type="ORF">RSPPHO_02020</name>
</gene>
<dbReference type="HOGENOM" id="CLU_025086_0_1_5"/>
<evidence type="ECO:0000256" key="4">
    <source>
        <dbReference type="ARBA" id="ARBA00022490"/>
    </source>
</evidence>
<evidence type="ECO:0000256" key="9">
    <source>
        <dbReference type="ARBA" id="ARBA00022842"/>
    </source>
</evidence>
<dbReference type="GO" id="GO:0005524">
    <property type="term" value="F:ATP binding"/>
    <property type="evidence" value="ECO:0007669"/>
    <property type="project" value="UniProtKB-UniRule"/>
</dbReference>
<dbReference type="PANTHER" id="PTHR11538:SF41">
    <property type="entry name" value="PHENYLALANINE--TRNA LIGASE, MITOCHONDRIAL"/>
    <property type="match status" value="1"/>
</dbReference>
<evidence type="ECO:0000256" key="7">
    <source>
        <dbReference type="ARBA" id="ARBA00022741"/>
    </source>
</evidence>
<dbReference type="InterPro" id="IPR004529">
    <property type="entry name" value="Phe-tRNA-synth_IIc_asu"/>
</dbReference>
<evidence type="ECO:0000259" key="15">
    <source>
        <dbReference type="PROSITE" id="PS50862"/>
    </source>
</evidence>
<dbReference type="CDD" id="cd00496">
    <property type="entry name" value="PheRS_alpha_core"/>
    <property type="match status" value="1"/>
</dbReference>
<keyword evidence="17" id="KW-1185">Reference proteome</keyword>
<name>H6SKY1_PARPM</name>
<dbReference type="AlphaFoldDB" id="H6SKY1"/>
<dbReference type="SUPFAM" id="SSF55681">
    <property type="entry name" value="Class II aaRS and biotin synthetases"/>
    <property type="match status" value="1"/>
</dbReference>
<dbReference type="InterPro" id="IPR004188">
    <property type="entry name" value="Phe-tRNA_ligase_II_N"/>
</dbReference>
<organism evidence="16 17">
    <name type="scientific">Pararhodospirillum photometricum DSM 122</name>
    <dbReference type="NCBI Taxonomy" id="1150469"/>
    <lineage>
        <taxon>Bacteria</taxon>
        <taxon>Pseudomonadati</taxon>
        <taxon>Pseudomonadota</taxon>
        <taxon>Alphaproteobacteria</taxon>
        <taxon>Rhodospirillales</taxon>
        <taxon>Rhodospirillaceae</taxon>
        <taxon>Pararhodospirillum</taxon>
    </lineage>
</organism>
<accession>H6SKY1</accession>
<protein>
    <recommendedName>
        <fullName evidence="13">Phenylalanine--tRNA ligase alpha subunit</fullName>
        <ecNumber evidence="13">6.1.1.20</ecNumber>
    </recommendedName>
    <alternativeName>
        <fullName evidence="13">Phenylalanyl-tRNA synthetase alpha subunit</fullName>
        <shortName evidence="13">PheRS</shortName>
    </alternativeName>
</protein>
<comment type="cofactor">
    <cofactor evidence="13">
        <name>Mg(2+)</name>
        <dbReference type="ChEBI" id="CHEBI:18420"/>
    </cofactor>
    <text evidence="13">Binds 2 magnesium ions per tetramer.</text>
</comment>
<reference evidence="16 17" key="1">
    <citation type="submission" date="2012-02" db="EMBL/GenBank/DDBJ databases">
        <title>Shotgun genome sequence of Phaeospirillum photometricum DSM 122.</title>
        <authorList>
            <person name="Duquesne K."/>
            <person name="Sturgis J."/>
        </authorList>
    </citation>
    <scope>NUCLEOTIDE SEQUENCE [LARGE SCALE GENOMIC DNA]</scope>
    <source>
        <strain evidence="17">DSM122</strain>
    </source>
</reference>
<dbReference type="Pfam" id="PF02912">
    <property type="entry name" value="Phe_tRNA-synt_N"/>
    <property type="match status" value="1"/>
</dbReference>
<comment type="subunit">
    <text evidence="3 13">Tetramer of two alpha and two beta subunits.</text>
</comment>
<evidence type="ECO:0000313" key="16">
    <source>
        <dbReference type="EMBL" id="CCG08646.1"/>
    </source>
</evidence>
<dbReference type="GO" id="GO:0006432">
    <property type="term" value="P:phenylalanyl-tRNA aminoacylation"/>
    <property type="evidence" value="ECO:0007669"/>
    <property type="project" value="UniProtKB-UniRule"/>
</dbReference>
<dbReference type="Gene3D" id="3.30.930.10">
    <property type="entry name" value="Bira Bifunctional Protein, Domain 2"/>
    <property type="match status" value="1"/>
</dbReference>
<keyword evidence="5 13" id="KW-0436">Ligase</keyword>
<evidence type="ECO:0000256" key="13">
    <source>
        <dbReference type="HAMAP-Rule" id="MF_00281"/>
    </source>
</evidence>
<dbReference type="HAMAP" id="MF_00281">
    <property type="entry name" value="Phe_tRNA_synth_alpha1"/>
    <property type="match status" value="1"/>
</dbReference>
<evidence type="ECO:0000256" key="11">
    <source>
        <dbReference type="ARBA" id="ARBA00023146"/>
    </source>
</evidence>
<keyword evidence="11 13" id="KW-0030">Aminoacyl-tRNA synthetase</keyword>
<dbReference type="InterPro" id="IPR045864">
    <property type="entry name" value="aa-tRNA-synth_II/BPL/LPL"/>
</dbReference>
<evidence type="ECO:0000256" key="14">
    <source>
        <dbReference type="SAM" id="MobiDB-lite"/>
    </source>
</evidence>
<dbReference type="GO" id="GO:0000287">
    <property type="term" value="F:magnesium ion binding"/>
    <property type="evidence" value="ECO:0007669"/>
    <property type="project" value="UniProtKB-UniRule"/>
</dbReference>
<dbReference type="PANTHER" id="PTHR11538">
    <property type="entry name" value="PHENYLALANYL-TRNA SYNTHETASE"/>
    <property type="match status" value="1"/>
</dbReference>
<dbReference type="KEGG" id="rpm:RSPPHO_02020"/>
<proteinExistence type="inferred from homology"/>
<dbReference type="InterPro" id="IPR006195">
    <property type="entry name" value="aa-tRNA-synth_II"/>
</dbReference>
<evidence type="ECO:0000256" key="3">
    <source>
        <dbReference type="ARBA" id="ARBA00011209"/>
    </source>
</evidence>
<comment type="catalytic activity">
    <reaction evidence="12 13">
        <text>tRNA(Phe) + L-phenylalanine + ATP = L-phenylalanyl-tRNA(Phe) + AMP + diphosphate + H(+)</text>
        <dbReference type="Rhea" id="RHEA:19413"/>
        <dbReference type="Rhea" id="RHEA-COMP:9668"/>
        <dbReference type="Rhea" id="RHEA-COMP:9699"/>
        <dbReference type="ChEBI" id="CHEBI:15378"/>
        <dbReference type="ChEBI" id="CHEBI:30616"/>
        <dbReference type="ChEBI" id="CHEBI:33019"/>
        <dbReference type="ChEBI" id="CHEBI:58095"/>
        <dbReference type="ChEBI" id="CHEBI:78442"/>
        <dbReference type="ChEBI" id="CHEBI:78531"/>
        <dbReference type="ChEBI" id="CHEBI:456215"/>
        <dbReference type="EC" id="6.1.1.20"/>
    </reaction>
</comment>
<keyword evidence="7 13" id="KW-0547">Nucleotide-binding</keyword>
<keyword evidence="10 13" id="KW-0648">Protein biosynthesis</keyword>
<dbReference type="GO" id="GO:0000049">
    <property type="term" value="F:tRNA binding"/>
    <property type="evidence" value="ECO:0007669"/>
    <property type="project" value="InterPro"/>
</dbReference>
<evidence type="ECO:0000256" key="6">
    <source>
        <dbReference type="ARBA" id="ARBA00022723"/>
    </source>
</evidence>
<dbReference type="EMBL" id="HE663493">
    <property type="protein sequence ID" value="CCG08646.1"/>
    <property type="molecule type" value="Genomic_DNA"/>
</dbReference>
<dbReference type="InterPro" id="IPR002319">
    <property type="entry name" value="Phenylalanyl-tRNA_Synthase"/>
</dbReference>
<evidence type="ECO:0000256" key="5">
    <source>
        <dbReference type="ARBA" id="ARBA00022598"/>
    </source>
</evidence>
<keyword evidence="8 13" id="KW-0067">ATP-binding</keyword>
<dbReference type="NCBIfam" id="TIGR00468">
    <property type="entry name" value="pheS"/>
    <property type="match status" value="1"/>
</dbReference>
<feature type="region of interest" description="Disordered" evidence="14">
    <location>
        <begin position="1"/>
        <end position="31"/>
    </location>
</feature>
<dbReference type="GO" id="GO:0004826">
    <property type="term" value="F:phenylalanine-tRNA ligase activity"/>
    <property type="evidence" value="ECO:0007669"/>
    <property type="project" value="UniProtKB-UniRule"/>
</dbReference>
<keyword evidence="4 13" id="KW-0963">Cytoplasm</keyword>
<comment type="subcellular location">
    <subcellularLocation>
        <location evidence="1 13">Cytoplasm</location>
    </subcellularLocation>
</comment>
<sequence length="423" mass="46863">MPPWSAKPKRRSRTRPDARARPTQRSGIRALTAYRQVKMRGPPAGRDPAFFLFSSSRDHSGTRHMDTPDTDLRASLLAAIAAADSLEALEALRVSALGKKGQVTSLMKTLGGMDPETRKTAGQALNALKDEIAAALDARKATLADAALSERLARERVDVTLAPRDEPDGALHPISQTWEEVVAIFAQMGFAVAEGPEIEDDFHNFTALNFPPGHPARDMHDTFFLPRRADGTRHLLRTHTSPVQIRTMLGQKPPIRILAPGRTYRCDSDMTHTPMFHQFEGLVIDKATHFGHLKGCLSEFVEAYFEVEAVPMRFRPSFFPFTEPSAEVDIGCSRKGGELRIGAGDDWLEILGCGMVHPNVLRACGLDPEEYQGFAFGMGLERIAMLKYGIPDLRTFFESDLRWLRHYGFASLDVPTVQGGLSR</sequence>
<dbReference type="InterPro" id="IPR022911">
    <property type="entry name" value="Phe_tRNA_ligase_alpha1_bac"/>
</dbReference>
<dbReference type="eggNOG" id="COG0016">
    <property type="taxonomic scope" value="Bacteria"/>
</dbReference>
<dbReference type="STRING" id="1150469.RSPPHO_02020"/>
<dbReference type="Proteomes" id="UP000033220">
    <property type="component" value="Chromosome DSM 122"/>
</dbReference>
<comment type="similarity">
    <text evidence="2 13">Belongs to the class-II aminoacyl-tRNA synthetase family. Phe-tRNA synthetase alpha subunit type 1 subfamily.</text>
</comment>
<keyword evidence="6 13" id="KW-0479">Metal-binding</keyword>
<dbReference type="FunFam" id="3.30.930.10:FF:000003">
    <property type="entry name" value="Phenylalanine--tRNA ligase alpha subunit"/>
    <property type="match status" value="1"/>
</dbReference>
<dbReference type="GO" id="GO:0005737">
    <property type="term" value="C:cytoplasm"/>
    <property type="evidence" value="ECO:0007669"/>
    <property type="project" value="UniProtKB-SubCell"/>
</dbReference>
<dbReference type="SUPFAM" id="SSF46589">
    <property type="entry name" value="tRNA-binding arm"/>
    <property type="match status" value="1"/>
</dbReference>
<dbReference type="EC" id="6.1.1.20" evidence="13"/>
<dbReference type="PROSITE" id="PS50862">
    <property type="entry name" value="AA_TRNA_LIGASE_II"/>
    <property type="match status" value="1"/>
</dbReference>
<evidence type="ECO:0000256" key="1">
    <source>
        <dbReference type="ARBA" id="ARBA00004496"/>
    </source>
</evidence>
<keyword evidence="9 13" id="KW-0460">Magnesium</keyword>
<evidence type="ECO:0000313" key="17">
    <source>
        <dbReference type="Proteomes" id="UP000033220"/>
    </source>
</evidence>
<dbReference type="InterPro" id="IPR010978">
    <property type="entry name" value="tRNA-bd_arm"/>
</dbReference>